<comment type="similarity">
    <text evidence="5">Belongs to the FtsA/MreB family.</text>
</comment>
<proteinExistence type="inferred from homology"/>
<keyword evidence="4 5" id="KW-0131">Cell cycle</keyword>
<dbReference type="AlphaFoldDB" id="A0A1G2TZH1"/>
<dbReference type="EMBL" id="MHWB01000002">
    <property type="protein sequence ID" value="OHB02688.1"/>
    <property type="molecule type" value="Genomic_DNA"/>
</dbReference>
<dbReference type="Gene3D" id="3.30.420.40">
    <property type="match status" value="3"/>
</dbReference>
<accession>A0A1G2TZH1</accession>
<dbReference type="GO" id="GO:0009898">
    <property type="term" value="C:cytoplasmic side of plasma membrane"/>
    <property type="evidence" value="ECO:0007669"/>
    <property type="project" value="UniProtKB-UniRule"/>
</dbReference>
<evidence type="ECO:0000313" key="8">
    <source>
        <dbReference type="Proteomes" id="UP000177707"/>
    </source>
</evidence>
<keyword evidence="2 5" id="KW-0132">Cell division</keyword>
<keyword evidence="3 5" id="KW-0472">Membrane</keyword>
<keyword evidence="1 5" id="KW-1003">Cell membrane</keyword>
<evidence type="ECO:0000256" key="2">
    <source>
        <dbReference type="ARBA" id="ARBA00022618"/>
    </source>
</evidence>
<comment type="function">
    <text evidence="5">Cell division protein that is involved in the assembly of the Z ring. May serve as a membrane anchor for the Z ring.</text>
</comment>
<dbReference type="Proteomes" id="UP000177707">
    <property type="component" value="Unassembled WGS sequence"/>
</dbReference>
<dbReference type="STRING" id="1802758.A3A96_02450"/>
<comment type="subcellular location">
    <subcellularLocation>
        <location evidence="5">Cell membrane</location>
        <topology evidence="5">Peripheral membrane protein</topology>
        <orientation evidence="5">Cytoplasmic side</orientation>
    </subcellularLocation>
    <text evidence="5">Localizes to the Z ring in an FtsZ-dependent manner. Targeted to the membrane through a conserved C-terminal amphipathic helix.</text>
</comment>
<feature type="domain" description="SHS2" evidence="6">
    <location>
        <begin position="13"/>
        <end position="205"/>
    </location>
</feature>
<evidence type="ECO:0000313" key="7">
    <source>
        <dbReference type="EMBL" id="OHB02688.1"/>
    </source>
</evidence>
<name>A0A1G2TZH1_9BACT</name>
<dbReference type="InterPro" id="IPR043129">
    <property type="entry name" value="ATPase_NBD"/>
</dbReference>
<comment type="caution">
    <text evidence="7">The sequence shown here is derived from an EMBL/GenBank/DDBJ whole genome shotgun (WGS) entry which is preliminary data.</text>
</comment>
<comment type="subunit">
    <text evidence="5">Self-interacts. Interacts with FtsZ.</text>
</comment>
<dbReference type="SMART" id="SM00842">
    <property type="entry name" value="FtsA"/>
    <property type="match status" value="1"/>
</dbReference>
<dbReference type="PANTHER" id="PTHR32432">
    <property type="entry name" value="CELL DIVISION PROTEIN FTSA-RELATED"/>
    <property type="match status" value="1"/>
</dbReference>
<dbReference type="PIRSF" id="PIRSF003101">
    <property type="entry name" value="FtsA"/>
    <property type="match status" value="1"/>
</dbReference>
<protein>
    <recommendedName>
        <fullName evidence="5">Cell division protein FtsA</fullName>
    </recommendedName>
</protein>
<dbReference type="Pfam" id="PF14450">
    <property type="entry name" value="FtsA"/>
    <property type="match status" value="1"/>
</dbReference>
<dbReference type="GO" id="GO:0032153">
    <property type="term" value="C:cell division site"/>
    <property type="evidence" value="ECO:0007669"/>
    <property type="project" value="UniProtKB-UniRule"/>
</dbReference>
<dbReference type="SUPFAM" id="SSF53067">
    <property type="entry name" value="Actin-like ATPase domain"/>
    <property type="match status" value="2"/>
</dbReference>
<sequence>MVIKWKDMSSRITAGIDVGTYEVRVVVAERSEENSLPTILGTGRSESKGLRHGYIINTGDVTKSVDSALRQAEKSSGIRIKKAFISIGGVGLSGLNSGGSSIVSRADQEITDADTEQAVLAAEESIQSALMQNRKIIYSIPTSWKVDGKNVLGRVIGLKGIKLETKALFVSCIESHLDDLVEAVEATGVEVIDVVASPIAASFVTLSKSQKIAGCVLANMGAETVSIVVFENNIPISLEVFPIGGSDITNDIALGLKISLEEAESIKLGGVTSTSYSRKKLEDIVSARLGDIFELIELHLKKIGKSGVLPAGIIITGGSSSIGTIPDLARSYLRLPSRIASLNISNGKFQIKDSSWSVAYGLCIISNLPDEEERLGLKKHSENVFKKVLKTLKQFLP</sequence>
<dbReference type="GO" id="GO:0043093">
    <property type="term" value="P:FtsZ-dependent cytokinesis"/>
    <property type="evidence" value="ECO:0007669"/>
    <property type="project" value="UniProtKB-UniRule"/>
</dbReference>
<evidence type="ECO:0000256" key="5">
    <source>
        <dbReference type="HAMAP-Rule" id="MF_02033"/>
    </source>
</evidence>
<dbReference type="HAMAP" id="MF_02033">
    <property type="entry name" value="FtsA"/>
    <property type="match status" value="1"/>
</dbReference>
<evidence type="ECO:0000256" key="1">
    <source>
        <dbReference type="ARBA" id="ARBA00022475"/>
    </source>
</evidence>
<organism evidence="7 8">
    <name type="scientific">Candidatus Zambryskibacteria bacterium RIFCSPLOWO2_01_FULL_39_39</name>
    <dbReference type="NCBI Taxonomy" id="1802758"/>
    <lineage>
        <taxon>Bacteria</taxon>
        <taxon>Candidatus Zambryskiibacteriota</taxon>
    </lineage>
</organism>
<dbReference type="NCBIfam" id="TIGR01174">
    <property type="entry name" value="ftsA"/>
    <property type="match status" value="1"/>
</dbReference>
<dbReference type="InterPro" id="IPR020823">
    <property type="entry name" value="Cell_div_FtsA"/>
</dbReference>
<dbReference type="InterPro" id="IPR050696">
    <property type="entry name" value="FtsA/MreB"/>
</dbReference>
<dbReference type="Pfam" id="PF02491">
    <property type="entry name" value="SHS2_FTSA"/>
    <property type="match status" value="1"/>
</dbReference>
<gene>
    <name evidence="5" type="primary">ftsA</name>
    <name evidence="7" type="ORF">A3A96_02450</name>
</gene>
<reference evidence="7 8" key="1">
    <citation type="journal article" date="2016" name="Nat. Commun.">
        <title>Thousands of microbial genomes shed light on interconnected biogeochemical processes in an aquifer system.</title>
        <authorList>
            <person name="Anantharaman K."/>
            <person name="Brown C.T."/>
            <person name="Hug L.A."/>
            <person name="Sharon I."/>
            <person name="Castelle C.J."/>
            <person name="Probst A.J."/>
            <person name="Thomas B.C."/>
            <person name="Singh A."/>
            <person name="Wilkins M.J."/>
            <person name="Karaoz U."/>
            <person name="Brodie E.L."/>
            <person name="Williams K.H."/>
            <person name="Hubbard S.S."/>
            <person name="Banfield J.F."/>
        </authorList>
    </citation>
    <scope>NUCLEOTIDE SEQUENCE [LARGE SCALE GENOMIC DNA]</scope>
</reference>
<evidence type="ECO:0000259" key="6">
    <source>
        <dbReference type="SMART" id="SM00842"/>
    </source>
</evidence>
<evidence type="ECO:0000256" key="3">
    <source>
        <dbReference type="ARBA" id="ARBA00023136"/>
    </source>
</evidence>
<dbReference type="InterPro" id="IPR003494">
    <property type="entry name" value="SHS2_FtsA"/>
</dbReference>
<dbReference type="PANTHER" id="PTHR32432:SF4">
    <property type="entry name" value="CELL DIVISION PROTEIN FTSA"/>
    <property type="match status" value="1"/>
</dbReference>
<evidence type="ECO:0000256" key="4">
    <source>
        <dbReference type="ARBA" id="ARBA00023306"/>
    </source>
</evidence>